<comment type="subcellular location">
    <subcellularLocation>
        <location evidence="1">Membrane</location>
        <topology evidence="1">Single-pass membrane protein</topology>
    </subcellularLocation>
</comment>
<dbReference type="AlphaFoldDB" id="A0A3S0IJ56"/>
<dbReference type="GO" id="GO:0006417">
    <property type="term" value="P:regulation of translation"/>
    <property type="evidence" value="ECO:0007669"/>
    <property type="project" value="TreeGrafter"/>
</dbReference>
<evidence type="ECO:0000256" key="4">
    <source>
        <dbReference type="ARBA" id="ARBA00023136"/>
    </source>
</evidence>
<dbReference type="InterPro" id="IPR027383">
    <property type="entry name" value="Znf_put"/>
</dbReference>
<dbReference type="GO" id="GO:0016989">
    <property type="term" value="F:sigma factor antagonist activity"/>
    <property type="evidence" value="ECO:0007669"/>
    <property type="project" value="TreeGrafter"/>
</dbReference>
<gene>
    <name evidence="6" type="ORF">EJV47_25780</name>
</gene>
<evidence type="ECO:0000256" key="3">
    <source>
        <dbReference type="ARBA" id="ARBA00022989"/>
    </source>
</evidence>
<proteinExistence type="predicted"/>
<dbReference type="OrthoDB" id="978644at2"/>
<keyword evidence="7" id="KW-1185">Reference proteome</keyword>
<organism evidence="6 7">
    <name type="scientific">Hymenobacter gummosus</name>
    <dbReference type="NCBI Taxonomy" id="1776032"/>
    <lineage>
        <taxon>Bacteria</taxon>
        <taxon>Pseudomonadati</taxon>
        <taxon>Bacteroidota</taxon>
        <taxon>Cytophagia</taxon>
        <taxon>Cytophagales</taxon>
        <taxon>Hymenobacteraceae</taxon>
        <taxon>Hymenobacter</taxon>
    </lineage>
</organism>
<dbReference type="EMBL" id="RXOF01000021">
    <property type="protein sequence ID" value="RTQ45291.1"/>
    <property type="molecule type" value="Genomic_DNA"/>
</dbReference>
<evidence type="ECO:0000259" key="5">
    <source>
        <dbReference type="Pfam" id="PF13490"/>
    </source>
</evidence>
<name>A0A3S0IJ56_9BACT</name>
<dbReference type="PANTHER" id="PTHR37461:SF1">
    <property type="entry name" value="ANTI-SIGMA-K FACTOR RSKA"/>
    <property type="match status" value="1"/>
</dbReference>
<reference evidence="6 7" key="1">
    <citation type="submission" date="2018-12" db="EMBL/GenBank/DDBJ databases">
        <title>Hymenobacter gummosus sp. nov., isolated from a spring.</title>
        <authorList>
            <person name="Nie L."/>
        </authorList>
    </citation>
    <scope>NUCLEOTIDE SEQUENCE [LARGE SCALE GENOMIC DNA]</scope>
    <source>
        <strain evidence="6 7">KCTC 52166</strain>
    </source>
</reference>
<dbReference type="Gene3D" id="1.10.10.1320">
    <property type="entry name" value="Anti-sigma factor, zinc-finger domain"/>
    <property type="match status" value="1"/>
</dbReference>
<comment type="caution">
    <text evidence="6">The sequence shown here is derived from an EMBL/GenBank/DDBJ whole genome shotgun (WGS) entry which is preliminary data.</text>
</comment>
<dbReference type="InterPro" id="IPR011989">
    <property type="entry name" value="ARM-like"/>
</dbReference>
<dbReference type="Proteomes" id="UP000282184">
    <property type="component" value="Unassembled WGS sequence"/>
</dbReference>
<protein>
    <recommendedName>
        <fullName evidence="5">Putative zinc-finger domain-containing protein</fullName>
    </recommendedName>
</protein>
<dbReference type="RefSeq" id="WP_126696104.1">
    <property type="nucleotide sequence ID" value="NZ_RXOF01000021.1"/>
</dbReference>
<keyword evidence="2" id="KW-0812">Transmembrane</keyword>
<dbReference type="Gene3D" id="1.25.10.10">
    <property type="entry name" value="Leucine-rich Repeat Variant"/>
    <property type="match status" value="1"/>
</dbReference>
<dbReference type="GO" id="GO:0016020">
    <property type="term" value="C:membrane"/>
    <property type="evidence" value="ECO:0007669"/>
    <property type="project" value="UniProtKB-SubCell"/>
</dbReference>
<dbReference type="InterPro" id="IPR041916">
    <property type="entry name" value="Anti_sigma_zinc_sf"/>
</dbReference>
<dbReference type="Pfam" id="PF13490">
    <property type="entry name" value="zf-HC2"/>
    <property type="match status" value="1"/>
</dbReference>
<dbReference type="PANTHER" id="PTHR37461">
    <property type="entry name" value="ANTI-SIGMA-K FACTOR RSKA"/>
    <property type="match status" value="1"/>
</dbReference>
<dbReference type="InterPro" id="IPR051474">
    <property type="entry name" value="Anti-sigma-K/W_factor"/>
</dbReference>
<evidence type="ECO:0000256" key="1">
    <source>
        <dbReference type="ARBA" id="ARBA00004167"/>
    </source>
</evidence>
<evidence type="ECO:0000256" key="2">
    <source>
        <dbReference type="ARBA" id="ARBA00022692"/>
    </source>
</evidence>
<keyword evidence="3" id="KW-1133">Transmembrane helix</keyword>
<sequence length="281" mass="30078">MPDRPSPYDCFTVADLLVDYADQLLPPQQTERVAAHLAQCPACREEVVQLRAVAQRLEAVEPAAPAPELRTHFLQLLEQEKAALAATAAAPEARVRPMWPQAATRWALRIAAGVALLLTGIGLGQWNRSADSSAAATAPAAGPTRHALQLASSLSGEGAQRLSASDRIQLVSSAAAAVDTTKAADPVVQVLINTLNFDPNANVRLAAAGALYRLRADPRVGEAFTQSLSIQTDPNVQILLIELLVNMRERRATTQLEQLARKPDALPIVRQQAEYGLGTLL</sequence>
<dbReference type="InterPro" id="IPR016024">
    <property type="entry name" value="ARM-type_fold"/>
</dbReference>
<dbReference type="Pfam" id="PF13646">
    <property type="entry name" value="HEAT_2"/>
    <property type="match status" value="1"/>
</dbReference>
<accession>A0A3S0IJ56</accession>
<evidence type="ECO:0000313" key="7">
    <source>
        <dbReference type="Proteomes" id="UP000282184"/>
    </source>
</evidence>
<evidence type="ECO:0000313" key="6">
    <source>
        <dbReference type="EMBL" id="RTQ45291.1"/>
    </source>
</evidence>
<dbReference type="SUPFAM" id="SSF48371">
    <property type="entry name" value="ARM repeat"/>
    <property type="match status" value="1"/>
</dbReference>
<feature type="domain" description="Putative zinc-finger" evidence="5">
    <location>
        <begin position="10"/>
        <end position="44"/>
    </location>
</feature>
<keyword evidence="4" id="KW-0472">Membrane</keyword>